<dbReference type="InterPro" id="IPR043137">
    <property type="entry name" value="GGT_ssub_C"/>
</dbReference>
<feature type="binding site" evidence="3">
    <location>
        <begin position="447"/>
        <end position="449"/>
    </location>
    <ligand>
        <name>L-glutamate</name>
        <dbReference type="ChEBI" id="CHEBI:29985"/>
    </ligand>
</feature>
<proteinExistence type="predicted"/>
<dbReference type="FunFam" id="1.10.246.130:FF:000001">
    <property type="entry name" value="Gamma-glutamyltransferase 5 isoform 1"/>
    <property type="match status" value="1"/>
</dbReference>
<dbReference type="PRINTS" id="PR01210">
    <property type="entry name" value="GGTRANSPTASE"/>
</dbReference>
<feature type="binding site" evidence="3">
    <location>
        <position position="471"/>
    </location>
    <ligand>
        <name>L-glutamate</name>
        <dbReference type="ChEBI" id="CHEBI:29985"/>
    </ligand>
</feature>
<dbReference type="InterPro" id="IPR000101">
    <property type="entry name" value="GGT_peptidase"/>
</dbReference>
<dbReference type="AlphaFoldDB" id="A0A2R5L9U0"/>
<sequence length="617" mass="67107">MSETDYTPVPTFESPDGRKGFAHINATHFTKRDCIIVLVVVAIAVIAIIVTLSLGLPVINEKRAQYFNITFSASSSPLRTFQKSAVIADAEPCAPIGSNILQIGGSAVDAAIAMLLCDGAANPQSMGIGGGLFMTVYINGSDAVEVIDGREAAPQDATADMFLGNSSLLHSGPLSVAVPGELKAYWTAHQKYGKLNWSSLIDPTVHLCRNGFPVGYHLAATLKDLRQEVLNEPTLRELFFNNNTQDIYKEGEYMRRPVLADTLEEIAKKGADEFYTGEIGRKFVEDVRRLGGLITEEDLKAYKVKVKAATKSTVSGGLKLYSVPPPGSGAVLSMILNIMDGYNYTSASEDLSIDDTTLMYHRFVEALKFSFAKRSYLGDEDFVNVSSHVADMLSRQYADSIREQKISDTETHEPEYYGPDGFNAENKGTAQVSVLAPNGDAVSATSTVNAYFGALLRSTSTGIILNNGMDDFSVENATNRFGVHWSPSNLIAPGKRPMSSMCPAILLDADGKVKIVYGGAGGTRITSAAALILFRNLYLKENIKQAIDGLRLHHQLFPNEIYYEKGFPRVLLDSLRDIGHKLKEEVEHSSFQGIVRLADGTVTANMDNRKRGSVEGI</sequence>
<keyword evidence="4" id="KW-0812">Transmembrane</keyword>
<dbReference type="SUPFAM" id="SSF56235">
    <property type="entry name" value="N-terminal nucleophile aminohydrolases (Ntn hydrolases)"/>
    <property type="match status" value="1"/>
</dbReference>
<evidence type="ECO:0000313" key="5">
    <source>
        <dbReference type="EMBL" id="MBY06157.1"/>
    </source>
</evidence>
<dbReference type="FunFam" id="3.60.20.40:FF:000001">
    <property type="entry name" value="Gamma-glutamyltranspeptidase 1"/>
    <property type="match status" value="1"/>
</dbReference>
<reference evidence="5" key="1">
    <citation type="submission" date="2018-03" db="EMBL/GenBank/DDBJ databases">
        <title>The relapsing fever spirochete Borrelia turicatae persists in the highly oxidative environment of its soft-bodied tick vector.</title>
        <authorList>
            <person name="Bourret T.J."/>
            <person name="Boyle W.K."/>
            <person name="Valenzuela J.G."/>
            <person name="Oliveira F."/>
            <person name="Lopez J.E."/>
        </authorList>
    </citation>
    <scope>NUCLEOTIDE SEQUENCE</scope>
    <source>
        <strain evidence="5">Kansas strain/isolate</strain>
        <tissue evidence="5">Salivary glands</tissue>
    </source>
</reference>
<name>A0A2R5L9U0_9ACAR</name>
<keyword evidence="4" id="KW-1133">Transmembrane helix</keyword>
<dbReference type="NCBIfam" id="TIGR00066">
    <property type="entry name" value="g_glut_trans"/>
    <property type="match status" value="1"/>
</dbReference>
<dbReference type="Gene3D" id="3.60.20.40">
    <property type="match status" value="1"/>
</dbReference>
<accession>A0A2R5L9U0</accession>
<feature type="transmembrane region" description="Helical" evidence="4">
    <location>
        <begin position="35"/>
        <end position="59"/>
    </location>
</feature>
<dbReference type="GO" id="GO:0005886">
    <property type="term" value="C:plasma membrane"/>
    <property type="evidence" value="ECO:0007669"/>
    <property type="project" value="TreeGrafter"/>
</dbReference>
<evidence type="ECO:0000256" key="3">
    <source>
        <dbReference type="PIRSR" id="PIRSR600101-2"/>
    </source>
</evidence>
<dbReference type="GO" id="GO:0016740">
    <property type="term" value="F:transferase activity"/>
    <property type="evidence" value="ECO:0007669"/>
    <property type="project" value="UniProtKB-KW"/>
</dbReference>
<dbReference type="InterPro" id="IPR043138">
    <property type="entry name" value="GGT_lsub"/>
</dbReference>
<keyword evidence="1" id="KW-0800">Toxin</keyword>
<evidence type="ECO:0000256" key="1">
    <source>
        <dbReference type="ARBA" id="ARBA00084097"/>
    </source>
</evidence>
<keyword evidence="5" id="KW-0808">Transferase</keyword>
<feature type="binding site" evidence="3">
    <location>
        <begin position="499"/>
        <end position="500"/>
    </location>
    <ligand>
        <name>L-glutamate</name>
        <dbReference type="ChEBI" id="CHEBI:29985"/>
    </ligand>
</feature>
<protein>
    <submittedName>
        <fullName evidence="5">Putative gamma-glutamyltransferase</fullName>
    </submittedName>
</protein>
<evidence type="ECO:0000256" key="2">
    <source>
        <dbReference type="PIRSR" id="PIRSR600101-1"/>
    </source>
</evidence>
<dbReference type="GO" id="GO:0006751">
    <property type="term" value="P:glutathione catabolic process"/>
    <property type="evidence" value="ECO:0007669"/>
    <property type="project" value="InterPro"/>
</dbReference>
<dbReference type="InterPro" id="IPR029055">
    <property type="entry name" value="Ntn_hydrolases_N"/>
</dbReference>
<feature type="binding site" evidence="3">
    <location>
        <position position="150"/>
    </location>
    <ligand>
        <name>L-glutamate</name>
        <dbReference type="ChEBI" id="CHEBI:29985"/>
    </ligand>
</feature>
<dbReference type="Pfam" id="PF01019">
    <property type="entry name" value="G_glu_transpept"/>
    <property type="match status" value="1"/>
</dbReference>
<feature type="binding site" evidence="3">
    <location>
        <position position="522"/>
    </location>
    <ligand>
        <name>L-glutamate</name>
        <dbReference type="ChEBI" id="CHEBI:29985"/>
    </ligand>
</feature>
<keyword evidence="1" id="KW-1202">Platelet aggregation activating toxin</keyword>
<dbReference type="GO" id="GO:0036374">
    <property type="term" value="F:glutathione hydrolase activity"/>
    <property type="evidence" value="ECO:0007669"/>
    <property type="project" value="InterPro"/>
</dbReference>
<keyword evidence="4" id="KW-0472">Membrane</keyword>
<organism evidence="5">
    <name type="scientific">Ornithodoros turicata</name>
    <dbReference type="NCBI Taxonomy" id="34597"/>
    <lineage>
        <taxon>Eukaryota</taxon>
        <taxon>Metazoa</taxon>
        <taxon>Ecdysozoa</taxon>
        <taxon>Arthropoda</taxon>
        <taxon>Chelicerata</taxon>
        <taxon>Arachnida</taxon>
        <taxon>Acari</taxon>
        <taxon>Parasitiformes</taxon>
        <taxon>Ixodida</taxon>
        <taxon>Ixodoidea</taxon>
        <taxon>Argasidae</taxon>
        <taxon>Ornithodorinae</taxon>
        <taxon>Ornithodoros</taxon>
    </lineage>
</organism>
<dbReference type="PANTHER" id="PTHR11686:SF9">
    <property type="entry name" value="RE13973P"/>
    <property type="match status" value="1"/>
</dbReference>
<dbReference type="EMBL" id="GGLE01002031">
    <property type="protein sequence ID" value="MBY06157.1"/>
    <property type="molecule type" value="Transcribed_RNA"/>
</dbReference>
<dbReference type="PANTHER" id="PTHR11686">
    <property type="entry name" value="GAMMA GLUTAMYL TRANSPEPTIDASE"/>
    <property type="match status" value="1"/>
</dbReference>
<dbReference type="Gene3D" id="1.10.246.130">
    <property type="match status" value="1"/>
</dbReference>
<evidence type="ECO:0000256" key="4">
    <source>
        <dbReference type="SAM" id="Phobius"/>
    </source>
</evidence>
<keyword evidence="1" id="KW-1199">Hemostasis impairing toxin</keyword>
<feature type="active site" description="Nucleophile" evidence="2">
    <location>
        <position position="429"/>
    </location>
</feature>